<dbReference type="PANTHER" id="PTHR21258:SF55">
    <property type="entry name" value="FI23523P1"/>
    <property type="match status" value="1"/>
</dbReference>
<proteinExistence type="predicted"/>
<dbReference type="InterPro" id="IPR011993">
    <property type="entry name" value="PH-like_dom_sf"/>
</dbReference>
<accession>A0A8S1HPS8</accession>
<evidence type="ECO:0000313" key="9">
    <source>
        <dbReference type="Proteomes" id="UP000835052"/>
    </source>
</evidence>
<evidence type="ECO:0000313" key="8">
    <source>
        <dbReference type="EMBL" id="CAD6197235.1"/>
    </source>
</evidence>
<dbReference type="AlphaFoldDB" id="A0A8S1HPS8"/>
<evidence type="ECO:0000259" key="7">
    <source>
        <dbReference type="PROSITE" id="PS51064"/>
    </source>
</evidence>
<feature type="compositionally biased region" description="Pro residues" evidence="6">
    <location>
        <begin position="225"/>
        <end position="241"/>
    </location>
</feature>
<dbReference type="SMART" id="SM01244">
    <property type="entry name" value="IRS"/>
    <property type="match status" value="1"/>
</dbReference>
<dbReference type="Proteomes" id="UP000835052">
    <property type="component" value="Unassembled WGS sequence"/>
</dbReference>
<sequence length="528" mass="58422">MRAIRAVAHALLGNRNDVDRGDDPSSTKTTSFRVYIHRRNKLIHAWLRITRTTITLEKSKNDSTNWPLQFLRRYGYTSAGIFFFESGRRCQSGEGLHCFQSKKADEIFELVQAYVEEYANECLELQRKSQPSSRRQSFGSTYNGNHLNHQSSTSSIASTFSLRSRGTSTVRPMPSSVQRFRSEGMGSDILSMDSSHGSSNSFHIDGMGYHSYHRGSNSRHRQVVLPPPPRPRSYGEPPNPNQHPQNEDPNSFGSFQTQRSTSSGRINSILKDQRIVGSILSERVVPSRVSEYGNGNLPPYINISTQEVAEMNERRNSAATANAAAVVASAVSSMASGQATPNTTVQPFWGGQRRSLAAPLTPPRPHVTMGTLSRQLQRFTIYTTSPSVSDATDGVVDRVTEGAVQRRYVNMEVVSASKDPSPTMSHRQFSCPDGPISSVRTTPPTSAVGCGELVRSSTGSPLPWLNYAHFVPVADSAESRAPSRCSSIGRSSDTNVNYTQLDVDRTRALQKHAEKAEQLLIYFPKRLF</sequence>
<gene>
    <name evidence="8" type="ORF">CAUJ_LOCUS13144</name>
</gene>
<evidence type="ECO:0000256" key="3">
    <source>
        <dbReference type="ARBA" id="ARBA00022707"/>
    </source>
</evidence>
<dbReference type="InterPro" id="IPR050996">
    <property type="entry name" value="Docking_Protein_DOK"/>
</dbReference>
<dbReference type="GO" id="GO:0005068">
    <property type="term" value="F:transmembrane receptor protein tyrosine kinase adaptor activity"/>
    <property type="evidence" value="ECO:0007669"/>
    <property type="project" value="TreeGrafter"/>
</dbReference>
<keyword evidence="9" id="KW-1185">Reference proteome</keyword>
<keyword evidence="5" id="KW-0449">Lipoprotein</keyword>
<dbReference type="PANTHER" id="PTHR21258">
    <property type="entry name" value="DOCKING PROTEIN RELATED"/>
    <property type="match status" value="1"/>
</dbReference>
<feature type="compositionally biased region" description="Polar residues" evidence="6">
    <location>
        <begin position="166"/>
        <end position="179"/>
    </location>
</feature>
<evidence type="ECO:0000256" key="4">
    <source>
        <dbReference type="ARBA" id="ARBA00023136"/>
    </source>
</evidence>
<reference evidence="8" key="1">
    <citation type="submission" date="2020-10" db="EMBL/GenBank/DDBJ databases">
        <authorList>
            <person name="Kikuchi T."/>
        </authorList>
    </citation>
    <scope>NUCLEOTIDE SEQUENCE</scope>
    <source>
        <strain evidence="8">NKZ352</strain>
    </source>
</reference>
<feature type="region of interest" description="Disordered" evidence="6">
    <location>
        <begin position="415"/>
        <end position="442"/>
    </location>
</feature>
<evidence type="ECO:0000256" key="1">
    <source>
        <dbReference type="ARBA" id="ARBA00004370"/>
    </source>
</evidence>
<organism evidence="8 9">
    <name type="scientific">Caenorhabditis auriculariae</name>
    <dbReference type="NCBI Taxonomy" id="2777116"/>
    <lineage>
        <taxon>Eukaryota</taxon>
        <taxon>Metazoa</taxon>
        <taxon>Ecdysozoa</taxon>
        <taxon>Nematoda</taxon>
        <taxon>Chromadorea</taxon>
        <taxon>Rhabditida</taxon>
        <taxon>Rhabditina</taxon>
        <taxon>Rhabditomorpha</taxon>
        <taxon>Rhabditoidea</taxon>
        <taxon>Rhabditidae</taxon>
        <taxon>Peloderinae</taxon>
        <taxon>Caenorhabditis</taxon>
    </lineage>
</organism>
<evidence type="ECO:0000256" key="5">
    <source>
        <dbReference type="ARBA" id="ARBA00023288"/>
    </source>
</evidence>
<feature type="compositionally biased region" description="Polar residues" evidence="6">
    <location>
        <begin position="138"/>
        <end position="150"/>
    </location>
</feature>
<feature type="compositionally biased region" description="Polar residues" evidence="6">
    <location>
        <begin position="418"/>
        <end position="428"/>
    </location>
</feature>
<dbReference type="CDD" id="cd01202">
    <property type="entry name" value="PTB_FRS2"/>
    <property type="match status" value="1"/>
</dbReference>
<comment type="subcellular location">
    <subcellularLocation>
        <location evidence="1">Membrane</location>
    </subcellularLocation>
</comment>
<evidence type="ECO:0000256" key="6">
    <source>
        <dbReference type="SAM" id="MobiDB-lite"/>
    </source>
</evidence>
<feature type="compositionally biased region" description="Basic residues" evidence="6">
    <location>
        <begin position="211"/>
        <end position="222"/>
    </location>
</feature>
<keyword evidence="4" id="KW-0472">Membrane</keyword>
<feature type="compositionally biased region" description="Low complexity" evidence="6">
    <location>
        <begin position="151"/>
        <end position="165"/>
    </location>
</feature>
<dbReference type="GO" id="GO:0005737">
    <property type="term" value="C:cytoplasm"/>
    <property type="evidence" value="ECO:0007669"/>
    <property type="project" value="TreeGrafter"/>
</dbReference>
<dbReference type="InterPro" id="IPR038742">
    <property type="entry name" value="FRS2_PTB"/>
</dbReference>
<dbReference type="Gene3D" id="2.30.29.30">
    <property type="entry name" value="Pleckstrin-homology domain (PH domain)/Phosphotyrosine-binding domain (PTB)"/>
    <property type="match status" value="1"/>
</dbReference>
<dbReference type="InterPro" id="IPR002404">
    <property type="entry name" value="IRS_PTB"/>
</dbReference>
<dbReference type="PROSITE" id="PS51064">
    <property type="entry name" value="IRS_PTB"/>
    <property type="match status" value="1"/>
</dbReference>
<feature type="domain" description="IRS-type PTB" evidence="7">
    <location>
        <begin position="22"/>
        <end position="125"/>
    </location>
</feature>
<name>A0A8S1HPS8_9PELO</name>
<dbReference type="OrthoDB" id="414698at2759"/>
<comment type="caution">
    <text evidence="8">The sequence shown here is derived from an EMBL/GenBank/DDBJ whole genome shotgun (WGS) entry which is preliminary data.</text>
</comment>
<feature type="region of interest" description="Disordered" evidence="6">
    <location>
        <begin position="210"/>
        <end position="268"/>
    </location>
</feature>
<dbReference type="SMART" id="SM00310">
    <property type="entry name" value="PTBI"/>
    <property type="match status" value="1"/>
</dbReference>
<evidence type="ECO:0000256" key="2">
    <source>
        <dbReference type="ARBA" id="ARBA00022553"/>
    </source>
</evidence>
<dbReference type="GO" id="GO:0008543">
    <property type="term" value="P:fibroblast growth factor receptor signaling pathway"/>
    <property type="evidence" value="ECO:0007669"/>
    <property type="project" value="TreeGrafter"/>
</dbReference>
<keyword evidence="3" id="KW-0519">Myristate</keyword>
<dbReference type="Pfam" id="PF02174">
    <property type="entry name" value="IRS"/>
    <property type="match status" value="1"/>
</dbReference>
<keyword evidence="2" id="KW-0597">Phosphoprotein</keyword>
<feature type="compositionally biased region" description="Polar residues" evidence="6">
    <location>
        <begin position="251"/>
        <end position="266"/>
    </location>
</feature>
<dbReference type="EMBL" id="CAJGYM010000088">
    <property type="protein sequence ID" value="CAD6197235.1"/>
    <property type="molecule type" value="Genomic_DNA"/>
</dbReference>
<dbReference type="GO" id="GO:0005104">
    <property type="term" value="F:fibroblast growth factor receptor binding"/>
    <property type="evidence" value="ECO:0007669"/>
    <property type="project" value="TreeGrafter"/>
</dbReference>
<protein>
    <recommendedName>
        <fullName evidence="7">IRS-type PTB domain-containing protein</fullName>
    </recommendedName>
</protein>
<dbReference type="GO" id="GO:0016020">
    <property type="term" value="C:membrane"/>
    <property type="evidence" value="ECO:0007669"/>
    <property type="project" value="UniProtKB-SubCell"/>
</dbReference>
<dbReference type="SUPFAM" id="SSF50729">
    <property type="entry name" value="PH domain-like"/>
    <property type="match status" value="1"/>
</dbReference>
<feature type="region of interest" description="Disordered" evidence="6">
    <location>
        <begin position="129"/>
        <end position="180"/>
    </location>
</feature>